<name>A0ABR0SGE3_9HYPO</name>
<comment type="caution">
    <text evidence="1">The sequence shown here is derived from an EMBL/GenBank/DDBJ whole genome shotgun (WGS) entry which is preliminary data.</text>
</comment>
<keyword evidence="2" id="KW-1185">Reference proteome</keyword>
<sequence>MELNLHPSKGPRLINHGTREEKSVLKLPGRGYEHSSHGIRLRFLPEDSRTSDPAGVAVYKESGAQGQELGVSQFRRVIRELLLGRDAGVDASSRDCKPDSDSRLEIAHLHAIGIAALAVLFDNAHRQVQVEQSL</sequence>
<organism evidence="1 2">
    <name type="scientific">Cladobotryum mycophilum</name>
    <dbReference type="NCBI Taxonomy" id="491253"/>
    <lineage>
        <taxon>Eukaryota</taxon>
        <taxon>Fungi</taxon>
        <taxon>Dikarya</taxon>
        <taxon>Ascomycota</taxon>
        <taxon>Pezizomycotina</taxon>
        <taxon>Sordariomycetes</taxon>
        <taxon>Hypocreomycetidae</taxon>
        <taxon>Hypocreales</taxon>
        <taxon>Hypocreaceae</taxon>
        <taxon>Cladobotryum</taxon>
    </lineage>
</organism>
<protein>
    <submittedName>
        <fullName evidence="1">Uncharacterized protein</fullName>
    </submittedName>
</protein>
<reference evidence="1 2" key="1">
    <citation type="submission" date="2024-01" db="EMBL/GenBank/DDBJ databases">
        <title>Complete genome of Cladobotryum mycophilum ATHUM6906.</title>
        <authorList>
            <person name="Christinaki A.C."/>
            <person name="Myridakis A.I."/>
            <person name="Kouvelis V.N."/>
        </authorList>
    </citation>
    <scope>NUCLEOTIDE SEQUENCE [LARGE SCALE GENOMIC DNA]</scope>
    <source>
        <strain evidence="1 2">ATHUM6906</strain>
    </source>
</reference>
<evidence type="ECO:0000313" key="1">
    <source>
        <dbReference type="EMBL" id="KAK5991254.1"/>
    </source>
</evidence>
<gene>
    <name evidence="1" type="ORF">PT974_09534</name>
</gene>
<dbReference type="EMBL" id="JAVFKD010000014">
    <property type="protein sequence ID" value="KAK5991254.1"/>
    <property type="molecule type" value="Genomic_DNA"/>
</dbReference>
<accession>A0ABR0SGE3</accession>
<evidence type="ECO:0000313" key="2">
    <source>
        <dbReference type="Proteomes" id="UP001338125"/>
    </source>
</evidence>
<proteinExistence type="predicted"/>
<dbReference type="Proteomes" id="UP001338125">
    <property type="component" value="Unassembled WGS sequence"/>
</dbReference>